<dbReference type="PANTHER" id="PTHR10974">
    <property type="entry name" value="FI08016P-RELATED"/>
    <property type="match status" value="1"/>
</dbReference>
<feature type="region of interest" description="Disordered" evidence="1">
    <location>
        <begin position="125"/>
        <end position="147"/>
    </location>
</feature>
<dbReference type="SUPFAM" id="SSF53649">
    <property type="entry name" value="Alkaline phosphatase-like"/>
    <property type="match status" value="1"/>
</dbReference>
<evidence type="ECO:0000256" key="1">
    <source>
        <dbReference type="SAM" id="MobiDB-lite"/>
    </source>
</evidence>
<evidence type="ECO:0000313" key="2">
    <source>
        <dbReference type="EMBL" id="CUG86276.1"/>
    </source>
</evidence>
<dbReference type="EMBL" id="CYKH01001273">
    <property type="protein sequence ID" value="CUG86276.1"/>
    <property type="molecule type" value="Genomic_DNA"/>
</dbReference>
<accession>A0A0S4JAV1</accession>
<dbReference type="GO" id="GO:0005615">
    <property type="term" value="C:extracellular space"/>
    <property type="evidence" value="ECO:0007669"/>
    <property type="project" value="TreeGrafter"/>
</dbReference>
<protein>
    <submittedName>
        <fullName evidence="2">Uncharacterized protein</fullName>
    </submittedName>
</protein>
<proteinExistence type="predicted"/>
<dbReference type="Proteomes" id="UP000051952">
    <property type="component" value="Unassembled WGS sequence"/>
</dbReference>
<gene>
    <name evidence="2" type="ORF">BSAL_92315</name>
</gene>
<dbReference type="Gene3D" id="3.40.720.10">
    <property type="entry name" value="Alkaline Phosphatase, subunit A"/>
    <property type="match status" value="1"/>
</dbReference>
<reference evidence="3" key="1">
    <citation type="submission" date="2015-09" db="EMBL/GenBank/DDBJ databases">
        <authorList>
            <consortium name="Pathogen Informatics"/>
        </authorList>
    </citation>
    <scope>NUCLEOTIDE SEQUENCE [LARGE SCALE GENOMIC DNA]</scope>
    <source>
        <strain evidence="3">Lake Konstanz</strain>
    </source>
</reference>
<name>A0A0S4JAV1_BODSA</name>
<evidence type="ECO:0000313" key="3">
    <source>
        <dbReference type="Proteomes" id="UP000051952"/>
    </source>
</evidence>
<dbReference type="VEuPathDB" id="TriTrypDB:BSAL_92315"/>
<feature type="compositionally biased region" description="Basic residues" evidence="1">
    <location>
        <begin position="125"/>
        <end position="138"/>
    </location>
</feature>
<dbReference type="PANTHER" id="PTHR10974:SF1">
    <property type="entry name" value="FI08016P-RELATED"/>
    <property type="match status" value="1"/>
</dbReference>
<dbReference type="OrthoDB" id="413313at2759"/>
<keyword evidence="3" id="KW-1185">Reference proteome</keyword>
<organism evidence="2 3">
    <name type="scientific">Bodo saltans</name>
    <name type="common">Flagellated protozoan</name>
    <dbReference type="NCBI Taxonomy" id="75058"/>
    <lineage>
        <taxon>Eukaryota</taxon>
        <taxon>Discoba</taxon>
        <taxon>Euglenozoa</taxon>
        <taxon>Kinetoplastea</taxon>
        <taxon>Metakinetoplastina</taxon>
        <taxon>Eubodonida</taxon>
        <taxon>Bodonidae</taxon>
        <taxon>Bodo</taxon>
    </lineage>
</organism>
<dbReference type="AlphaFoldDB" id="A0A0S4JAV1"/>
<sequence length="639" mass="72603">MSWGVRKPFAQCEALPHVAASFSFYSTDGGVVELDQSHCPEGGTVIGFEELEDGSLPRLQSVMDAEMRQNELRERFAQDPSFSFATVRKNIGRETNWKVSDVTTPYVLVLCGPVASPRGKELHIRSKVRPSRKKRHQTKVTQSKAHAGGSQHLNVIHLMFDSTSIHAFRRSATRTLKWLEDMNQRTEGGTSRVFTQKHYHSVSCCSPGNQVPMYAGVVNGEGDRFVASEPRRDSTNWLWNIADAQNFTTFWSLDNCPDKSARDYHATPSTDVRVVAPLCLAGVLLSHKDLECLGGRTVDEHVYQGLRSFWHQHKDERKFAALQFITPHEETEKQILELDISTAAFFEGLDASGEWNRTALVFWSDHGINFGKYATTHDGEFEKLLPFVHVMLPRWLADDAKPHWGDTLRGNQDKLVSPYDLYEVSRALLYYPNTPPLFASSRDKRDPPLPRPSESHIMASFQKDVTPINLLDRTVPDNRDCLDANIPVEFCTCIVWRGIHQGGSDSMWWERGNKLLTSVVLPQHRKQIAAVDTASGVRHDLCEPLSEVLVTSIELQEWPLSYKPKEQQNSKRVWMMPNRDMLKVRYQHRTTKAEFEATISIDKEQPDAVYDIATIDRLDAMKKKCGVVNKAAEHLCECR</sequence>
<dbReference type="InterPro" id="IPR004245">
    <property type="entry name" value="DUF229"/>
</dbReference>
<dbReference type="Pfam" id="PF02995">
    <property type="entry name" value="DUF229"/>
    <property type="match status" value="1"/>
</dbReference>
<dbReference type="InterPro" id="IPR017850">
    <property type="entry name" value="Alkaline_phosphatase_core_sf"/>
</dbReference>